<dbReference type="EMBL" id="LASV01000160">
    <property type="protein sequence ID" value="KKA22014.1"/>
    <property type="molecule type" value="Genomic_DNA"/>
</dbReference>
<comment type="caution">
    <text evidence="1">The sequence shown here is derived from an EMBL/GenBank/DDBJ whole genome shotgun (WGS) entry which is preliminary data.</text>
</comment>
<accession>A0A0F4YUV3</accession>
<dbReference type="AlphaFoldDB" id="A0A0F4YUV3"/>
<gene>
    <name evidence="1" type="ORF">T310_3904</name>
</gene>
<reference evidence="1 2" key="1">
    <citation type="submission" date="2015-04" db="EMBL/GenBank/DDBJ databases">
        <authorList>
            <person name="Heijne W.H."/>
            <person name="Fedorova N.D."/>
            <person name="Nierman W.C."/>
            <person name="Vollebregt A.W."/>
            <person name="Zhao Z."/>
            <person name="Wu L."/>
            <person name="Kumar M."/>
            <person name="Stam H."/>
            <person name="van den Berg M.A."/>
            <person name="Pel H.J."/>
        </authorList>
    </citation>
    <scope>NUCLEOTIDE SEQUENCE [LARGE SCALE GENOMIC DNA]</scope>
    <source>
        <strain evidence="1 2">CBS 393.64</strain>
    </source>
</reference>
<protein>
    <submittedName>
        <fullName evidence="1">Uncharacterized protein</fullName>
    </submittedName>
</protein>
<dbReference type="GeneID" id="25316253"/>
<sequence length="147" mass="16902">MDLFFRSSLSLVKDLNTVILEISIKTTKKILNNGRLKEWDDIMQDYSVIARGSHSSLSMMTSQENFHGANHARLDSALLARRKKEGERERRKNDIIRKMVFFLYGIDSHVLHMDEITRSPLKPTAWHPKLARHDFLPTPVSGLSQSA</sequence>
<proteinExistence type="predicted"/>
<keyword evidence="2" id="KW-1185">Reference proteome</keyword>
<evidence type="ECO:0000313" key="2">
    <source>
        <dbReference type="Proteomes" id="UP000053958"/>
    </source>
</evidence>
<name>A0A0F4YUV3_RASE3</name>
<dbReference type="Proteomes" id="UP000053958">
    <property type="component" value="Unassembled WGS sequence"/>
</dbReference>
<dbReference type="RefSeq" id="XP_013328626.1">
    <property type="nucleotide sequence ID" value="XM_013473172.1"/>
</dbReference>
<evidence type="ECO:0000313" key="1">
    <source>
        <dbReference type="EMBL" id="KKA22014.1"/>
    </source>
</evidence>
<organism evidence="1 2">
    <name type="scientific">Rasamsonia emersonii (strain ATCC 16479 / CBS 393.64 / IMI 116815)</name>
    <dbReference type="NCBI Taxonomy" id="1408163"/>
    <lineage>
        <taxon>Eukaryota</taxon>
        <taxon>Fungi</taxon>
        <taxon>Dikarya</taxon>
        <taxon>Ascomycota</taxon>
        <taxon>Pezizomycotina</taxon>
        <taxon>Eurotiomycetes</taxon>
        <taxon>Eurotiomycetidae</taxon>
        <taxon>Eurotiales</taxon>
        <taxon>Trichocomaceae</taxon>
        <taxon>Rasamsonia</taxon>
    </lineage>
</organism>